<feature type="region of interest" description="Disordered" evidence="1">
    <location>
        <begin position="19"/>
        <end position="57"/>
    </location>
</feature>
<comment type="caution">
    <text evidence="2">The sequence shown here is derived from an EMBL/GenBank/DDBJ whole genome shotgun (WGS) entry which is preliminary data.</text>
</comment>
<dbReference type="EMBL" id="JAEFBK010000006">
    <property type="protein sequence ID" value="KAG7594388.1"/>
    <property type="molecule type" value="Genomic_DNA"/>
</dbReference>
<accession>A0A8T2C4A0</accession>
<organism evidence="2 3">
    <name type="scientific">Arabidopsis thaliana x Arabidopsis arenosa</name>
    <dbReference type="NCBI Taxonomy" id="1240361"/>
    <lineage>
        <taxon>Eukaryota</taxon>
        <taxon>Viridiplantae</taxon>
        <taxon>Streptophyta</taxon>
        <taxon>Embryophyta</taxon>
        <taxon>Tracheophyta</taxon>
        <taxon>Spermatophyta</taxon>
        <taxon>Magnoliopsida</taxon>
        <taxon>eudicotyledons</taxon>
        <taxon>Gunneridae</taxon>
        <taxon>Pentapetalae</taxon>
        <taxon>rosids</taxon>
        <taxon>malvids</taxon>
        <taxon>Brassicales</taxon>
        <taxon>Brassicaceae</taxon>
        <taxon>Camelineae</taxon>
        <taxon>Arabidopsis</taxon>
    </lineage>
</organism>
<evidence type="ECO:0000256" key="1">
    <source>
        <dbReference type="SAM" id="MobiDB-lite"/>
    </source>
</evidence>
<proteinExistence type="predicted"/>
<evidence type="ECO:0000313" key="2">
    <source>
        <dbReference type="EMBL" id="KAG7594387.1"/>
    </source>
</evidence>
<dbReference type="AlphaFoldDB" id="A0A8T2C4A0"/>
<gene>
    <name evidence="2" type="ORF">ISN45_Aa01g031430</name>
</gene>
<feature type="compositionally biased region" description="Basic and acidic residues" evidence="1">
    <location>
        <begin position="19"/>
        <end position="39"/>
    </location>
</feature>
<reference evidence="2 3" key="1">
    <citation type="submission" date="2020-12" db="EMBL/GenBank/DDBJ databases">
        <title>Concerted genomic and epigenomic changes stabilize Arabidopsis allopolyploids.</title>
        <authorList>
            <person name="Chen Z."/>
        </authorList>
    </citation>
    <scope>NUCLEOTIDE SEQUENCE [LARGE SCALE GENOMIC DNA]</scope>
    <source>
        <strain evidence="2">Allo738</strain>
        <tissue evidence="2">Leaf</tissue>
    </source>
</reference>
<name>A0A8T2C4A0_9BRAS</name>
<dbReference type="EMBL" id="JAEFBK010000006">
    <property type="protein sequence ID" value="KAG7594387.1"/>
    <property type="molecule type" value="Genomic_DNA"/>
</dbReference>
<evidence type="ECO:0000313" key="3">
    <source>
        <dbReference type="Proteomes" id="UP000694240"/>
    </source>
</evidence>
<keyword evidence="3" id="KW-1185">Reference proteome</keyword>
<protein>
    <submittedName>
        <fullName evidence="2">Uncharacterized protein</fullName>
    </submittedName>
</protein>
<dbReference type="Proteomes" id="UP000694240">
    <property type="component" value="Chromosome 6"/>
</dbReference>
<sequence>MLGICYILVLEELMTEIRRSRSRSEEKLEEAKKVKDNRKEAKRIKERRNNAVGGKASNRGRCVNKFFETSLVIKGAYFKRCLKPCKHHDIQRLILVMAFMKMSKIWNDISTVASL</sequence>